<dbReference type="Proteomes" id="UP000019116">
    <property type="component" value="Chromosome 4A"/>
</dbReference>
<dbReference type="OMA" id="TPRENIW"/>
<dbReference type="Gramene" id="TraesSYM4A03G02210060.2">
    <property type="protein sequence ID" value="TraesSYM4A03G02210060.2"/>
    <property type="gene ID" value="TraesSYM4A03G02210060"/>
</dbReference>
<dbReference type="Gramene" id="TraesCS4A03G0963000.1">
    <property type="protein sequence ID" value="TraesCS4A03G0963000.1.CDS"/>
    <property type="gene ID" value="TraesCS4A03G0963000"/>
</dbReference>
<evidence type="ECO:0000256" key="1">
    <source>
        <dbReference type="ARBA" id="ARBA00010502"/>
    </source>
</evidence>
<protein>
    <recommendedName>
        <fullName evidence="5">Auxin-repressed protein</fullName>
    </recommendedName>
</protein>
<dbReference type="Gramene" id="TraesJUL4A03G02202040.1">
    <property type="protein sequence ID" value="TraesJUL4A03G02202040.1"/>
    <property type="gene ID" value="TraesJUL4A03G02202040"/>
</dbReference>
<dbReference type="Gramene" id="TraesJAG4A03G02183690.2">
    <property type="protein sequence ID" value="TraesJAG4A03G02183690.2"/>
    <property type="gene ID" value="TraesJAG4A03G02183690"/>
</dbReference>
<dbReference type="Gramene" id="TraesARI4A03G02220860.2">
    <property type="protein sequence ID" value="TraesARI4A03G02220860.2"/>
    <property type="gene ID" value="TraesARI4A03G02220860"/>
</dbReference>
<dbReference type="Gramene" id="TraesCLE_scaffold_019089_01G000100.1">
    <property type="protein sequence ID" value="TraesCLE_scaffold_019089_01G000100.1"/>
    <property type="gene ID" value="TraesCLE_scaffold_019089_01G000100"/>
</dbReference>
<evidence type="ECO:0000313" key="4">
    <source>
        <dbReference type="Proteomes" id="UP000019116"/>
    </source>
</evidence>
<dbReference type="Gramene" id="TraesJAG4A03G02183690.1">
    <property type="protein sequence ID" value="TraesJAG4A03G02183690.1"/>
    <property type="gene ID" value="TraesJAG4A03G02183690"/>
</dbReference>
<dbReference type="Gramene" id="TraesRN4A0101008100.1">
    <property type="protein sequence ID" value="TraesRN4A0101008100.1"/>
    <property type="gene ID" value="TraesRN4A0101008100"/>
</dbReference>
<reference evidence="3" key="2">
    <citation type="submission" date="2018-10" db="UniProtKB">
        <authorList>
            <consortium name="EnsemblPlants"/>
        </authorList>
    </citation>
    <scope>IDENTIFICATION</scope>
</reference>
<reference evidence="3" key="1">
    <citation type="submission" date="2018-08" db="EMBL/GenBank/DDBJ databases">
        <authorList>
            <person name="Rossello M."/>
        </authorList>
    </citation>
    <scope>NUCLEOTIDE SEQUENCE [LARGE SCALE GENOMIC DNA]</scope>
    <source>
        <strain evidence="3">cv. Chinese Spring</strain>
    </source>
</reference>
<accession>A0A3B6I4L8</accession>
<dbReference type="PANTHER" id="PTHR33565:SF33">
    <property type="entry name" value="OS08G0453200 PROTEIN"/>
    <property type="match status" value="1"/>
</dbReference>
<dbReference type="Gramene" id="TraesMAC4A03G02181170.1">
    <property type="protein sequence ID" value="TraesMAC4A03G02181170.1"/>
    <property type="gene ID" value="TraesMAC4A03G02181170"/>
</dbReference>
<organism evidence="3">
    <name type="scientific">Triticum aestivum</name>
    <name type="common">Wheat</name>
    <dbReference type="NCBI Taxonomy" id="4565"/>
    <lineage>
        <taxon>Eukaryota</taxon>
        <taxon>Viridiplantae</taxon>
        <taxon>Streptophyta</taxon>
        <taxon>Embryophyta</taxon>
        <taxon>Tracheophyta</taxon>
        <taxon>Spermatophyta</taxon>
        <taxon>Magnoliopsida</taxon>
        <taxon>Liliopsida</taxon>
        <taxon>Poales</taxon>
        <taxon>Poaceae</taxon>
        <taxon>BOP clade</taxon>
        <taxon>Pooideae</taxon>
        <taxon>Triticodae</taxon>
        <taxon>Triticeae</taxon>
        <taxon>Triticinae</taxon>
        <taxon>Triticum</taxon>
    </lineage>
</organism>
<dbReference type="Gramene" id="TraesCS4A02G386400.1">
    <property type="protein sequence ID" value="TraesCS4A02G386400.1"/>
    <property type="gene ID" value="TraesCS4A02G386400"/>
</dbReference>
<dbReference type="RefSeq" id="XP_044366024.1">
    <property type="nucleotide sequence ID" value="XM_044510089.1"/>
</dbReference>
<comment type="similarity">
    <text evidence="1">Belongs to the DRM1/ARP family.</text>
</comment>
<dbReference type="AlphaFoldDB" id="A0A3B6I4L8"/>
<dbReference type="KEGG" id="taes:123087970"/>
<evidence type="ECO:0008006" key="5">
    <source>
        <dbReference type="Google" id="ProtNLM"/>
    </source>
</evidence>
<keyword evidence="4" id="KW-1185">Reference proteome</keyword>
<gene>
    <name evidence="3" type="primary">LOC123087970</name>
</gene>
<dbReference type="GeneID" id="123087970"/>
<feature type="region of interest" description="Disordered" evidence="2">
    <location>
        <begin position="1"/>
        <end position="23"/>
    </location>
</feature>
<proteinExistence type="inferred from homology"/>
<dbReference type="Gramene" id="TraesWEE_scaffold_018134_01G000100.1">
    <property type="protein sequence ID" value="TraesWEE_scaffold_018134_01G000100.1"/>
    <property type="gene ID" value="TraesWEE_scaffold_018134_01G000100"/>
</dbReference>
<dbReference type="Gramene" id="TraesSYM4A03G02210060.1">
    <property type="protein sequence ID" value="TraesSYM4A03G02210060.1"/>
    <property type="gene ID" value="TraesSYM4A03G02210060"/>
</dbReference>
<dbReference type="InterPro" id="IPR008406">
    <property type="entry name" value="DRM/ARP"/>
</dbReference>
<dbReference type="Pfam" id="PF05564">
    <property type="entry name" value="Auxin_repressed"/>
    <property type="match status" value="1"/>
</dbReference>
<feature type="compositionally biased region" description="Polar residues" evidence="2">
    <location>
        <begin position="57"/>
        <end position="71"/>
    </location>
</feature>
<dbReference type="Gramene" id="TraesROB_scaffold_001920_01G000100.1">
    <property type="protein sequence ID" value="TraesROB_scaffold_001920_01G000100.1"/>
    <property type="gene ID" value="TraesROB_scaffold_001920_01G000100"/>
</dbReference>
<dbReference type="Gramene" id="TraesNOR4A03G02204720.2">
    <property type="protein sequence ID" value="TraesNOR4A03G02204720.2"/>
    <property type="gene ID" value="TraesNOR4A03G02204720"/>
</dbReference>
<dbReference type="PANTHER" id="PTHR33565">
    <property type="entry name" value="DORMANCY-ASSOCIATED PROTEIN 1"/>
    <property type="match status" value="1"/>
</dbReference>
<evidence type="ECO:0000313" key="3">
    <source>
        <dbReference type="EnsemblPlants" id="TraesCS4A02G386400.1"/>
    </source>
</evidence>
<name>A0A3B6I4L8_WHEAT</name>
<dbReference type="EnsemblPlants" id="TraesCS4A02G386400.1">
    <property type="protein sequence ID" value="TraesCS4A02G386400.1"/>
    <property type="gene ID" value="TraesCS4A02G386400"/>
</dbReference>
<feature type="region of interest" description="Disordered" evidence="2">
    <location>
        <begin position="52"/>
        <end position="86"/>
    </location>
</feature>
<sequence>MGLLDQLWDETVAGPRPDHGLGRLRKYSSFSTSTPAAADVAPAVTRSITIARPPSLSLPSGESNSVPSSPASGPDSPLAAATSSTARVDGWRAFRPKSKMANVDVVQSEATVGPRSPTVYDWVVISSLDR</sequence>
<evidence type="ECO:0000256" key="2">
    <source>
        <dbReference type="SAM" id="MobiDB-lite"/>
    </source>
</evidence>
<dbReference type="Gramene" id="TraesARI4A03G02220860.1">
    <property type="protein sequence ID" value="TraesARI4A03G02220860.1"/>
    <property type="gene ID" value="TraesARI4A03G02220860"/>
</dbReference>
<dbReference type="Gramene" id="TraesNOR4A03G02204720.1">
    <property type="protein sequence ID" value="TraesNOR4A03G02204720.1"/>
    <property type="gene ID" value="TraesNOR4A03G02204720"/>
</dbReference>